<dbReference type="AlphaFoldDB" id="A0A9X6XV58"/>
<dbReference type="RefSeq" id="WP_098007415.1">
    <property type="nucleotide sequence ID" value="NZ_NVMX01000302.1"/>
</dbReference>
<proteinExistence type="predicted"/>
<accession>A0A9X6XV58</accession>
<dbReference type="Proteomes" id="UP000219922">
    <property type="component" value="Unassembled WGS sequence"/>
</dbReference>
<evidence type="ECO:0000313" key="2">
    <source>
        <dbReference type="EMBL" id="PDZ93966.1"/>
    </source>
</evidence>
<feature type="coiled-coil region" evidence="1">
    <location>
        <begin position="247"/>
        <end position="322"/>
    </location>
</feature>
<evidence type="ECO:0000313" key="3">
    <source>
        <dbReference type="Proteomes" id="UP000219922"/>
    </source>
</evidence>
<keyword evidence="1" id="KW-0175">Coiled coil</keyword>
<reference evidence="2 3" key="1">
    <citation type="submission" date="2017-09" db="EMBL/GenBank/DDBJ databases">
        <title>Large-scale bioinformatics analysis of Bacillus genomes uncovers conserved roles of natural products in bacterial physiology.</title>
        <authorList>
            <consortium name="Agbiome Team Llc"/>
            <person name="Bleich R.M."/>
            <person name="Grubbs K.J."/>
            <person name="Santa Maria K.C."/>
            <person name="Allen S.E."/>
            <person name="Farag S."/>
            <person name="Shank E.A."/>
            <person name="Bowers A."/>
        </authorList>
    </citation>
    <scope>NUCLEOTIDE SEQUENCE [LARGE SCALE GENOMIC DNA]</scope>
    <source>
        <strain evidence="2 3">AFS092789</strain>
    </source>
</reference>
<comment type="caution">
    <text evidence="2">The sequence shown here is derived from an EMBL/GenBank/DDBJ whole genome shotgun (WGS) entry which is preliminary data.</text>
</comment>
<evidence type="ECO:0000256" key="1">
    <source>
        <dbReference type="SAM" id="Coils"/>
    </source>
</evidence>
<gene>
    <name evidence="2" type="ORF">CON36_36345</name>
</gene>
<name>A0A9X6XV58_BACCE</name>
<organism evidence="2 3">
    <name type="scientific">Bacillus cereus</name>
    <dbReference type="NCBI Taxonomy" id="1396"/>
    <lineage>
        <taxon>Bacteria</taxon>
        <taxon>Bacillati</taxon>
        <taxon>Bacillota</taxon>
        <taxon>Bacilli</taxon>
        <taxon>Bacillales</taxon>
        <taxon>Bacillaceae</taxon>
        <taxon>Bacillus</taxon>
        <taxon>Bacillus cereus group</taxon>
    </lineage>
</organism>
<sequence>MTTNLFAEMLKLEIFEDENAKKKEAKNENYIPRESVLAKLLNNNQELIQFINMINPFQDSMKYNHYSYREIESHIRKLFPLSNTIINKLGEAGTKAVLEKWADGIKLNICNHKEEILGNIDLDISDEALAYVFTSPIVHLTKKVIIDKKTAFVASQAIVQISLRAAEATSNLNSEAKLYVKDYFERIIQKEEIDSKDIIRYKNLKYKVLDESVEQALQADSYKFSTNILKDISVYLQFIHIPKDRILKECETTFKRLIDQIIEAKKEHDDALLLKNSPEYKDGVNKSVQAIKKQIMRTEMIYEELKNKTKKALESVSELHDESSTRVVQWNKN</sequence>
<protein>
    <submittedName>
        <fullName evidence="2">Uncharacterized protein</fullName>
    </submittedName>
</protein>
<dbReference type="EMBL" id="NVMX01000302">
    <property type="protein sequence ID" value="PDZ93966.1"/>
    <property type="molecule type" value="Genomic_DNA"/>
</dbReference>